<keyword evidence="3" id="KW-1185">Reference proteome</keyword>
<evidence type="ECO:0000313" key="2">
    <source>
        <dbReference type="EMBL" id="KAK7871872.1"/>
    </source>
</evidence>
<reference evidence="2 3" key="1">
    <citation type="submission" date="2024-03" db="EMBL/GenBank/DDBJ databases">
        <title>The genome assembly and annotation of the cricket Gryllus longicercus Weissman &amp; Gray.</title>
        <authorList>
            <person name="Szrajer S."/>
            <person name="Gray D."/>
            <person name="Ylla G."/>
        </authorList>
    </citation>
    <scope>NUCLEOTIDE SEQUENCE [LARGE SCALE GENOMIC DNA]</scope>
    <source>
        <strain evidence="2">DAG 2021-001</strain>
        <tissue evidence="2">Whole body minus gut</tissue>
    </source>
</reference>
<name>A0AAN9ZEJ7_9ORTH</name>
<dbReference type="EMBL" id="JAZDUA010000033">
    <property type="protein sequence ID" value="KAK7871872.1"/>
    <property type="molecule type" value="Genomic_DNA"/>
</dbReference>
<organism evidence="2 3">
    <name type="scientific">Gryllus longicercus</name>
    <dbReference type="NCBI Taxonomy" id="2509291"/>
    <lineage>
        <taxon>Eukaryota</taxon>
        <taxon>Metazoa</taxon>
        <taxon>Ecdysozoa</taxon>
        <taxon>Arthropoda</taxon>
        <taxon>Hexapoda</taxon>
        <taxon>Insecta</taxon>
        <taxon>Pterygota</taxon>
        <taxon>Neoptera</taxon>
        <taxon>Polyneoptera</taxon>
        <taxon>Orthoptera</taxon>
        <taxon>Ensifera</taxon>
        <taxon>Gryllidea</taxon>
        <taxon>Grylloidea</taxon>
        <taxon>Gryllidae</taxon>
        <taxon>Gryllinae</taxon>
        <taxon>Gryllus</taxon>
    </lineage>
</organism>
<keyword evidence="1" id="KW-0175">Coiled coil</keyword>
<proteinExistence type="predicted"/>
<dbReference type="AlphaFoldDB" id="A0AAN9ZEJ7"/>
<feature type="coiled-coil region" evidence="1">
    <location>
        <begin position="15"/>
        <end position="63"/>
    </location>
</feature>
<sequence length="124" mass="14465">MSTELQKMNEKVEESQDLICRNQQLQNSLKEAEQRIMMLMKSNETLEKELEEKKVHEQLLIENPDITSKVEVKVHGNPEQDLENQIQANEIRIQLISVQTTKLKETLNKLRKLTKIRQAALTNA</sequence>
<evidence type="ECO:0000256" key="1">
    <source>
        <dbReference type="SAM" id="Coils"/>
    </source>
</evidence>
<comment type="caution">
    <text evidence="2">The sequence shown here is derived from an EMBL/GenBank/DDBJ whole genome shotgun (WGS) entry which is preliminary data.</text>
</comment>
<gene>
    <name evidence="2" type="ORF">R5R35_006454</name>
</gene>
<dbReference type="Proteomes" id="UP001378592">
    <property type="component" value="Unassembled WGS sequence"/>
</dbReference>
<accession>A0AAN9ZEJ7</accession>
<protein>
    <submittedName>
        <fullName evidence="2">Uncharacterized protein</fullName>
    </submittedName>
</protein>
<evidence type="ECO:0000313" key="3">
    <source>
        <dbReference type="Proteomes" id="UP001378592"/>
    </source>
</evidence>